<dbReference type="GO" id="GO:0003677">
    <property type="term" value="F:DNA binding"/>
    <property type="evidence" value="ECO:0007669"/>
    <property type="project" value="UniProtKB-KW"/>
</dbReference>
<dbReference type="SUPFAM" id="SSF46785">
    <property type="entry name" value="Winged helix' DNA-binding domain"/>
    <property type="match status" value="1"/>
</dbReference>
<keyword evidence="2 5" id="KW-0238">DNA-binding</keyword>
<dbReference type="OrthoDB" id="2401593at2"/>
<dbReference type="PROSITE" id="PS50995">
    <property type="entry name" value="HTH_MARR_2"/>
    <property type="match status" value="1"/>
</dbReference>
<keyword evidence="3" id="KW-0804">Transcription</keyword>
<sequence length="145" mass="16847">MNQKLQRATELFSDVMVYGKNKVYEHINYEIQGEFSIEQMKVLELLHTHHSLTSKELQSMLGIHKSAISNRLKKLSDRGDIVFIQEDKDQRVKHVKLTDQGTEAYVVISAQVDEYLSHLLGDIKDEELDQLIATFEKVKDIFQKN</sequence>
<evidence type="ECO:0000256" key="1">
    <source>
        <dbReference type="ARBA" id="ARBA00023015"/>
    </source>
</evidence>
<dbReference type="AlphaFoldDB" id="A0A419V4Z8"/>
<comment type="caution">
    <text evidence="5">The sequence shown here is derived from an EMBL/GenBank/DDBJ whole genome shotgun (WGS) entry which is preliminary data.</text>
</comment>
<evidence type="ECO:0000259" key="4">
    <source>
        <dbReference type="PROSITE" id="PS50995"/>
    </source>
</evidence>
<dbReference type="PANTHER" id="PTHR42756:SF1">
    <property type="entry name" value="TRANSCRIPTIONAL REPRESSOR OF EMRAB OPERON"/>
    <property type="match status" value="1"/>
</dbReference>
<dbReference type="Gene3D" id="1.10.10.10">
    <property type="entry name" value="Winged helix-like DNA-binding domain superfamily/Winged helix DNA-binding domain"/>
    <property type="match status" value="1"/>
</dbReference>
<keyword evidence="6" id="KW-1185">Reference proteome</keyword>
<reference evidence="5 6" key="1">
    <citation type="submission" date="2018-09" db="EMBL/GenBank/DDBJ databases">
        <title>Genomic Encyclopedia of Archaeal and Bacterial Type Strains, Phase II (KMG-II): from individual species to whole genera.</title>
        <authorList>
            <person name="Goeker M."/>
        </authorList>
    </citation>
    <scope>NUCLEOTIDE SEQUENCE [LARGE SCALE GENOMIC DNA]</scope>
    <source>
        <strain evidence="5 6">DSM 17008</strain>
    </source>
</reference>
<dbReference type="InterPro" id="IPR036388">
    <property type="entry name" value="WH-like_DNA-bd_sf"/>
</dbReference>
<organism evidence="5 6">
    <name type="scientific">Sinobaca qinghaiensis</name>
    <dbReference type="NCBI Taxonomy" id="342944"/>
    <lineage>
        <taxon>Bacteria</taxon>
        <taxon>Bacillati</taxon>
        <taxon>Bacillota</taxon>
        <taxon>Bacilli</taxon>
        <taxon>Bacillales</taxon>
        <taxon>Sporolactobacillaceae</taxon>
        <taxon>Sinobaca</taxon>
    </lineage>
</organism>
<evidence type="ECO:0000313" key="5">
    <source>
        <dbReference type="EMBL" id="RKD73502.1"/>
    </source>
</evidence>
<dbReference type="EMBL" id="RAPK01000008">
    <property type="protein sequence ID" value="RKD73502.1"/>
    <property type="molecule type" value="Genomic_DNA"/>
</dbReference>
<dbReference type="Proteomes" id="UP000285120">
    <property type="component" value="Unassembled WGS sequence"/>
</dbReference>
<evidence type="ECO:0000256" key="2">
    <source>
        <dbReference type="ARBA" id="ARBA00023125"/>
    </source>
</evidence>
<keyword evidence="1" id="KW-0805">Transcription regulation</keyword>
<gene>
    <name evidence="5" type="ORF">ATL39_1798</name>
</gene>
<evidence type="ECO:0000256" key="3">
    <source>
        <dbReference type="ARBA" id="ARBA00023163"/>
    </source>
</evidence>
<dbReference type="SMART" id="SM00347">
    <property type="entry name" value="HTH_MARR"/>
    <property type="match status" value="1"/>
</dbReference>
<name>A0A419V4Z8_9BACL</name>
<proteinExistence type="predicted"/>
<evidence type="ECO:0000313" key="6">
    <source>
        <dbReference type="Proteomes" id="UP000285120"/>
    </source>
</evidence>
<dbReference type="PRINTS" id="PR00598">
    <property type="entry name" value="HTHMARR"/>
</dbReference>
<dbReference type="InterPro" id="IPR036390">
    <property type="entry name" value="WH_DNA-bd_sf"/>
</dbReference>
<dbReference type="RefSeq" id="WP_120192992.1">
    <property type="nucleotide sequence ID" value="NZ_RAPK01000008.1"/>
</dbReference>
<feature type="domain" description="HTH marR-type" evidence="4">
    <location>
        <begin position="1"/>
        <end position="140"/>
    </location>
</feature>
<accession>A0A419V4Z8</accession>
<dbReference type="InterPro" id="IPR000835">
    <property type="entry name" value="HTH_MarR-typ"/>
</dbReference>
<dbReference type="Pfam" id="PF01047">
    <property type="entry name" value="MarR"/>
    <property type="match status" value="1"/>
</dbReference>
<dbReference type="GO" id="GO:0003700">
    <property type="term" value="F:DNA-binding transcription factor activity"/>
    <property type="evidence" value="ECO:0007669"/>
    <property type="project" value="InterPro"/>
</dbReference>
<protein>
    <submittedName>
        <fullName evidence="5">DNA-binding MarR family transcriptional regulator</fullName>
    </submittedName>
</protein>
<dbReference type="PANTHER" id="PTHR42756">
    <property type="entry name" value="TRANSCRIPTIONAL REGULATOR, MARR"/>
    <property type="match status" value="1"/>
</dbReference>